<comment type="caution">
    <text evidence="5">The sequence shown here is derived from an EMBL/GenBank/DDBJ whole genome shotgun (WGS) entry which is preliminary data.</text>
</comment>
<dbReference type="Pfam" id="PF00171">
    <property type="entry name" value="Aldedh"/>
    <property type="match status" value="1"/>
</dbReference>
<dbReference type="GO" id="GO:0018480">
    <property type="term" value="F:5-carboxymethyl-2-hydroxymuconic-semialdehyde dehydrogenase activity"/>
    <property type="evidence" value="ECO:0007669"/>
    <property type="project" value="UniProtKB-EC"/>
</dbReference>
<evidence type="ECO:0000256" key="2">
    <source>
        <dbReference type="PROSITE-ProRule" id="PRU10007"/>
    </source>
</evidence>
<dbReference type="RefSeq" id="WP_192783956.1">
    <property type="nucleotide sequence ID" value="NZ_JADBEK010000001.1"/>
</dbReference>
<dbReference type="EMBL" id="JADBEK010000001">
    <property type="protein sequence ID" value="MBE1582726.1"/>
    <property type="molecule type" value="Genomic_DNA"/>
</dbReference>
<dbReference type="EC" id="1.2.1.60" evidence="5"/>
<evidence type="ECO:0000313" key="6">
    <source>
        <dbReference type="Proteomes" id="UP000633509"/>
    </source>
</evidence>
<dbReference type="InterPro" id="IPR015590">
    <property type="entry name" value="Aldehyde_DH_dom"/>
</dbReference>
<dbReference type="Gene3D" id="3.40.605.10">
    <property type="entry name" value="Aldehyde Dehydrogenase, Chain A, domain 1"/>
    <property type="match status" value="1"/>
</dbReference>
<dbReference type="InterPro" id="IPR016162">
    <property type="entry name" value="Ald_DH_N"/>
</dbReference>
<keyword evidence="6" id="KW-1185">Reference proteome</keyword>
<dbReference type="InterPro" id="IPR016161">
    <property type="entry name" value="Ald_DH/histidinol_DH"/>
</dbReference>
<dbReference type="CDD" id="cd07093">
    <property type="entry name" value="ALDH_F8_HMSADH"/>
    <property type="match status" value="1"/>
</dbReference>
<feature type="domain" description="Aldehyde dehydrogenase" evidence="4">
    <location>
        <begin position="27"/>
        <end position="478"/>
    </location>
</feature>
<keyword evidence="1 3" id="KW-0560">Oxidoreductase</keyword>
<dbReference type="PROSITE" id="PS00070">
    <property type="entry name" value="ALDEHYDE_DEHYDR_CYS"/>
    <property type="match status" value="1"/>
</dbReference>
<feature type="active site" evidence="2">
    <location>
        <position position="256"/>
    </location>
</feature>
<proteinExistence type="inferred from homology"/>
<comment type="similarity">
    <text evidence="3">Belongs to the aldehyde dehydrogenase family.</text>
</comment>
<dbReference type="InterPro" id="IPR029510">
    <property type="entry name" value="Ald_DH_CS_GLU"/>
</dbReference>
<reference evidence="5 6" key="1">
    <citation type="submission" date="2020-10" db="EMBL/GenBank/DDBJ databases">
        <title>Sequencing the genomes of 1000 actinobacteria strains.</title>
        <authorList>
            <person name="Klenk H.-P."/>
        </authorList>
    </citation>
    <scope>NUCLEOTIDE SEQUENCE [LARGE SCALE GENOMIC DNA]</scope>
    <source>
        <strain evidence="5 6">DSM 43173</strain>
    </source>
</reference>
<gene>
    <name evidence="5" type="ORF">H4W80_000984</name>
</gene>
<dbReference type="Gene3D" id="3.40.309.10">
    <property type="entry name" value="Aldehyde Dehydrogenase, Chain A, domain 2"/>
    <property type="match status" value="1"/>
</dbReference>
<evidence type="ECO:0000256" key="1">
    <source>
        <dbReference type="ARBA" id="ARBA00023002"/>
    </source>
</evidence>
<dbReference type="SUPFAM" id="SSF53720">
    <property type="entry name" value="ALDH-like"/>
    <property type="match status" value="1"/>
</dbReference>
<evidence type="ECO:0000313" key="5">
    <source>
        <dbReference type="EMBL" id="MBE1582726.1"/>
    </source>
</evidence>
<dbReference type="InterPro" id="IPR016160">
    <property type="entry name" value="Ald_DH_CS_CYS"/>
</dbReference>
<dbReference type="Proteomes" id="UP000633509">
    <property type="component" value="Unassembled WGS sequence"/>
</dbReference>
<evidence type="ECO:0000259" key="4">
    <source>
        <dbReference type="Pfam" id="PF00171"/>
    </source>
</evidence>
<dbReference type="PANTHER" id="PTHR11699">
    <property type="entry name" value="ALDEHYDE DEHYDROGENASE-RELATED"/>
    <property type="match status" value="1"/>
</dbReference>
<accession>A0ABR9LPZ1</accession>
<sequence>MTDHITTVAGVAVDTRHWIGGARVASEETFTDVSPIDGSVLGEIARGTATEATAAVAAATAAFPGWAATPRAERARLLHAIADGVEKRLEEFAIVETSDNGALLRSHRRGVMPRVAHNFRFFADRLLDLGHDDFETRGHTNHVSWDPAGPCVLITPWNAPLMLATWKIAPALAAGNTVILKPAEWTPLTASLLADVTAEAGLPAGVLNIVQGYGAEVGEALVTHADVRRISFTGSVPTARRIAVAAGDHLTPLSLELGGKSPLLVFADADLDLAVDLAVEQYDNAGQVCLAATRILVEETIAEEFTRRFTAKAAALTQGDPRDPATDIGPNIHPRQVEKIDGFVRRALNAGARAIIGGGPKTDLGGLYYRPTLLTDVAQDSEIVQEEVFGPVLTLQTFASEDEAVALANDTRFGLAATLATGDPERAERVSARLVAGTVWVNCFFVRDLRAPFGGARQSGVGREGGTWSFDFYCDLKNTVTAPTEGVRHG</sequence>
<evidence type="ECO:0000256" key="3">
    <source>
        <dbReference type="RuleBase" id="RU003345"/>
    </source>
</evidence>
<name>A0ABR9LPZ1_9ACTN</name>
<dbReference type="InterPro" id="IPR016163">
    <property type="entry name" value="Ald_DH_C"/>
</dbReference>
<protein>
    <submittedName>
        <fullName evidence="5">5-carboxymethyl-2-hydroxymuconic-semialdehyde dehydrogenase</fullName>
        <ecNumber evidence="5">1.2.1.60</ecNumber>
    </submittedName>
</protein>
<organism evidence="5 6">
    <name type="scientific">Nonomuraea angiospora</name>
    <dbReference type="NCBI Taxonomy" id="46172"/>
    <lineage>
        <taxon>Bacteria</taxon>
        <taxon>Bacillati</taxon>
        <taxon>Actinomycetota</taxon>
        <taxon>Actinomycetes</taxon>
        <taxon>Streptosporangiales</taxon>
        <taxon>Streptosporangiaceae</taxon>
        <taxon>Nonomuraea</taxon>
    </lineage>
</organism>
<dbReference type="PROSITE" id="PS00687">
    <property type="entry name" value="ALDEHYDE_DEHYDR_GLU"/>
    <property type="match status" value="1"/>
</dbReference>